<keyword evidence="4" id="KW-1185">Reference proteome</keyword>
<dbReference type="InterPro" id="IPR024163">
    <property type="entry name" value="Aerotolerance_reg_N"/>
</dbReference>
<proteinExistence type="predicted"/>
<name>A0ABT7WG02_9FLAO</name>
<feature type="transmembrane region" description="Helical" evidence="1">
    <location>
        <begin position="6"/>
        <end position="24"/>
    </location>
</feature>
<keyword evidence="1" id="KW-0812">Transmembrane</keyword>
<protein>
    <submittedName>
        <fullName evidence="3">BatA domain-containing protein</fullName>
    </submittedName>
</protein>
<sequence length="638" mass="72014">MQLQHPELLWGLWLLIIPILVHLLRLRRYRKTPFTNVKVLRKIFSESNRSSQLKRWLLLFTRLGLIGALVIGFCKPFIPSEGLDNKKDIVVYIDNSFSMQARLENSNLMEYACQQVLQNFPEDFQFSLVTQTESFEQVTIKELQQQLLNLDFSPSTLSSDEIRLRTSAMYASADSTDRELWVLSDFKGWDSDAWENQDGITLKGVQLQTEAPANISVDSAYLQAGDAENLEVVVALNATTNQENGAVSLYNEGVLIAKTGVEELPDGSFQAQFTIPADTEINGTLQVTDNGLSYDNTLYLTLNKPEKIKVLSIGEDPAAYLGRIFTDDVFTLVQTSLRELDYSNLEQQHLIVLNELETLPLSLGSALKEFVDQGGSLIVIPSSKSPVTSFNSFLKGFEIGYGPRRTGVNLITTINFDHPVYREVFERAIDNFEYPQTQVSYPLQGPLQQIIGFQDGTAFLSERNGIYLFAAPLSTENSNFTKSPLIVPTLYSIGVKSLPRPDLYFEIGKEALLDLEIIVQEDEILKLQGPRYEVIPLQQSFARKTRLYFGTEPSLSGNYQVTYGDESLRTVSFNYPRKESFQAASAATIPASFTTYSDVPSLISEYQNTTRVTSLWKWFIILALLFMMAEMILQKTMR</sequence>
<dbReference type="InterPro" id="IPR029062">
    <property type="entry name" value="Class_I_gatase-like"/>
</dbReference>
<dbReference type="PANTHER" id="PTHR37464:SF1">
    <property type="entry name" value="BLL2463 PROTEIN"/>
    <property type="match status" value="1"/>
</dbReference>
<evidence type="ECO:0000259" key="2">
    <source>
        <dbReference type="Pfam" id="PF07584"/>
    </source>
</evidence>
<dbReference type="InterPro" id="IPR011933">
    <property type="entry name" value="Double_TM_dom"/>
</dbReference>
<evidence type="ECO:0000313" key="3">
    <source>
        <dbReference type="EMBL" id="MDM9631844.1"/>
    </source>
</evidence>
<keyword evidence="1" id="KW-0472">Membrane</keyword>
<feature type="domain" description="Aerotolerance regulator N-terminal" evidence="2">
    <location>
        <begin position="1"/>
        <end position="76"/>
    </location>
</feature>
<dbReference type="NCBIfam" id="TIGR02226">
    <property type="entry name" value="two_anch"/>
    <property type="match status" value="1"/>
</dbReference>
<feature type="transmembrane region" description="Helical" evidence="1">
    <location>
        <begin position="615"/>
        <end position="633"/>
    </location>
</feature>
<dbReference type="SUPFAM" id="SSF52317">
    <property type="entry name" value="Class I glutamine amidotransferase-like"/>
    <property type="match status" value="1"/>
</dbReference>
<comment type="caution">
    <text evidence="3">The sequence shown here is derived from an EMBL/GenBank/DDBJ whole genome shotgun (WGS) entry which is preliminary data.</text>
</comment>
<dbReference type="EMBL" id="JAUDUY010000004">
    <property type="protein sequence ID" value="MDM9631844.1"/>
    <property type="molecule type" value="Genomic_DNA"/>
</dbReference>
<organism evidence="3 4">
    <name type="scientific">Robiginitalea aurantiaca</name>
    <dbReference type="NCBI Taxonomy" id="3056915"/>
    <lineage>
        <taxon>Bacteria</taxon>
        <taxon>Pseudomonadati</taxon>
        <taxon>Bacteroidota</taxon>
        <taxon>Flavobacteriia</taxon>
        <taxon>Flavobacteriales</taxon>
        <taxon>Flavobacteriaceae</taxon>
        <taxon>Robiginitalea</taxon>
    </lineage>
</organism>
<keyword evidence="1" id="KW-1133">Transmembrane helix</keyword>
<dbReference type="Pfam" id="PF07584">
    <property type="entry name" value="BatA"/>
    <property type="match status" value="1"/>
</dbReference>
<dbReference type="Proteomes" id="UP001174839">
    <property type="component" value="Unassembled WGS sequence"/>
</dbReference>
<evidence type="ECO:0000256" key="1">
    <source>
        <dbReference type="SAM" id="Phobius"/>
    </source>
</evidence>
<dbReference type="RefSeq" id="WP_289725207.1">
    <property type="nucleotide sequence ID" value="NZ_JAUDUY010000004.1"/>
</dbReference>
<feature type="transmembrane region" description="Helical" evidence="1">
    <location>
        <begin position="56"/>
        <end position="78"/>
    </location>
</feature>
<accession>A0ABT7WG02</accession>
<reference evidence="3" key="1">
    <citation type="submission" date="2023-06" db="EMBL/GenBank/DDBJ databases">
        <title>Robiginitalea aurantiacus sp. nov. and Algoriphagus sediminis sp. nov., isolated from coastal sediment.</title>
        <authorList>
            <person name="Zhou Z.Y."/>
            <person name="An J."/>
            <person name="Jia Y.W."/>
            <person name="Du Z.J."/>
        </authorList>
    </citation>
    <scope>NUCLEOTIDE SEQUENCE</scope>
    <source>
        <strain evidence="3">M39</strain>
    </source>
</reference>
<evidence type="ECO:0000313" key="4">
    <source>
        <dbReference type="Proteomes" id="UP001174839"/>
    </source>
</evidence>
<gene>
    <name evidence="3" type="ORF">QU605_10195</name>
</gene>
<dbReference type="PANTHER" id="PTHR37464">
    <property type="entry name" value="BLL2463 PROTEIN"/>
    <property type="match status" value="1"/>
</dbReference>